<feature type="chain" id="PRO_5032777196" description="Bifunctional inhibitor/plant lipid transfer protein/seed storage helical domain-containing protein" evidence="5">
    <location>
        <begin position="28"/>
        <end position="152"/>
    </location>
</feature>
<organism evidence="7 8">
    <name type="scientific">Miscanthus lutarioriparius</name>
    <dbReference type="NCBI Taxonomy" id="422564"/>
    <lineage>
        <taxon>Eukaryota</taxon>
        <taxon>Viridiplantae</taxon>
        <taxon>Streptophyta</taxon>
        <taxon>Embryophyta</taxon>
        <taxon>Tracheophyta</taxon>
        <taxon>Spermatophyta</taxon>
        <taxon>Magnoliopsida</taxon>
        <taxon>Liliopsida</taxon>
        <taxon>Poales</taxon>
        <taxon>Poaceae</taxon>
        <taxon>PACMAD clade</taxon>
        <taxon>Panicoideae</taxon>
        <taxon>Andropogonodae</taxon>
        <taxon>Andropogoneae</taxon>
        <taxon>Saccharinae</taxon>
        <taxon>Miscanthus</taxon>
    </lineage>
</organism>
<dbReference type="InterPro" id="IPR016140">
    <property type="entry name" value="Bifunc_inhib/LTP/seed_store"/>
</dbReference>
<dbReference type="Proteomes" id="UP000604825">
    <property type="component" value="Unassembled WGS sequence"/>
</dbReference>
<dbReference type="InterPro" id="IPR043325">
    <property type="entry name" value="LTSS"/>
</dbReference>
<evidence type="ECO:0000256" key="5">
    <source>
        <dbReference type="SAM" id="SignalP"/>
    </source>
</evidence>
<evidence type="ECO:0000256" key="4">
    <source>
        <dbReference type="ARBA" id="ARBA00023180"/>
    </source>
</evidence>
<dbReference type="AlphaFoldDB" id="A0A811NI42"/>
<evidence type="ECO:0000256" key="2">
    <source>
        <dbReference type="ARBA" id="ARBA00022729"/>
    </source>
</evidence>
<protein>
    <recommendedName>
        <fullName evidence="6">Bifunctional inhibitor/plant lipid transfer protein/seed storage helical domain-containing protein</fullName>
    </recommendedName>
</protein>
<name>A0A811NI42_9POAL</name>
<evidence type="ECO:0000256" key="3">
    <source>
        <dbReference type="ARBA" id="ARBA00023157"/>
    </source>
</evidence>
<comment type="similarity">
    <text evidence="1">Belongs to the plant LTP family.</text>
</comment>
<dbReference type="CDD" id="cd00010">
    <property type="entry name" value="AAI_LTSS"/>
    <property type="match status" value="1"/>
</dbReference>
<dbReference type="Pfam" id="PF14368">
    <property type="entry name" value="LTP_2"/>
    <property type="match status" value="1"/>
</dbReference>
<evidence type="ECO:0000256" key="1">
    <source>
        <dbReference type="ARBA" id="ARBA00009748"/>
    </source>
</evidence>
<reference evidence="7" key="1">
    <citation type="submission" date="2020-10" db="EMBL/GenBank/DDBJ databases">
        <authorList>
            <person name="Han B."/>
            <person name="Lu T."/>
            <person name="Zhao Q."/>
            <person name="Huang X."/>
            <person name="Zhao Y."/>
        </authorList>
    </citation>
    <scope>NUCLEOTIDE SEQUENCE</scope>
</reference>
<keyword evidence="4" id="KW-0325">Glycoprotein</keyword>
<dbReference type="InterPro" id="IPR036312">
    <property type="entry name" value="Bifun_inhib/LTP/seed_sf"/>
</dbReference>
<dbReference type="Gene3D" id="1.10.110.10">
    <property type="entry name" value="Plant lipid-transfer and hydrophobic proteins"/>
    <property type="match status" value="1"/>
</dbReference>
<gene>
    <name evidence="7" type="ORF">NCGR_LOCUS15293</name>
</gene>
<feature type="domain" description="Bifunctional inhibitor/plant lipid transfer protein/seed storage helical" evidence="6">
    <location>
        <begin position="55"/>
        <end position="137"/>
    </location>
</feature>
<sequence length="152" mass="16136">MAPSINIPIALLIAFTAMSLQPSPSAAFSFPPIVPCIPGLPRIPLFPCYEPPPQPAPPKEPTECRSHLMNMMPCAGFLTNTSVTAPSATCCDGFTRVAHEGAAICYCRVVNGDIGQLFPAPMNFTRMFALDTACSAPFQLRALAKHCDTGAP</sequence>
<dbReference type="PANTHER" id="PTHR33044">
    <property type="entry name" value="BIFUNCTIONAL INHIBITOR/LIPID-TRANSFER PROTEIN/SEED STORAGE 2S ALBUMIN SUPERFAMILY PROTEIN-RELATED"/>
    <property type="match status" value="1"/>
</dbReference>
<accession>A0A811NI42</accession>
<evidence type="ECO:0000313" key="8">
    <source>
        <dbReference type="Proteomes" id="UP000604825"/>
    </source>
</evidence>
<keyword evidence="8" id="KW-1185">Reference proteome</keyword>
<evidence type="ECO:0000259" key="6">
    <source>
        <dbReference type="Pfam" id="PF14368"/>
    </source>
</evidence>
<comment type="caution">
    <text evidence="7">The sequence shown here is derived from an EMBL/GenBank/DDBJ whole genome shotgun (WGS) entry which is preliminary data.</text>
</comment>
<keyword evidence="2 5" id="KW-0732">Signal</keyword>
<proteinExistence type="inferred from homology"/>
<dbReference type="OrthoDB" id="676426at2759"/>
<feature type="signal peptide" evidence="5">
    <location>
        <begin position="1"/>
        <end position="27"/>
    </location>
</feature>
<dbReference type="EMBL" id="CAJGYO010000004">
    <property type="protein sequence ID" value="CAD6222769.1"/>
    <property type="molecule type" value="Genomic_DNA"/>
</dbReference>
<keyword evidence="3" id="KW-1015">Disulfide bond</keyword>
<dbReference type="SUPFAM" id="SSF47699">
    <property type="entry name" value="Bifunctional inhibitor/lipid-transfer protein/seed storage 2S albumin"/>
    <property type="match status" value="1"/>
</dbReference>
<evidence type="ECO:0000313" key="7">
    <source>
        <dbReference type="EMBL" id="CAD6222769.1"/>
    </source>
</evidence>